<dbReference type="EMBL" id="VSRR010062745">
    <property type="protein sequence ID" value="MPC83517.1"/>
    <property type="molecule type" value="Genomic_DNA"/>
</dbReference>
<comment type="caution">
    <text evidence="1">The sequence shown here is derived from an EMBL/GenBank/DDBJ whole genome shotgun (WGS) entry which is preliminary data.</text>
</comment>
<reference evidence="1 2" key="1">
    <citation type="submission" date="2019-05" db="EMBL/GenBank/DDBJ databases">
        <title>Another draft genome of Portunus trituberculatus and its Hox gene families provides insights of decapod evolution.</title>
        <authorList>
            <person name="Jeong J.-H."/>
            <person name="Song I."/>
            <person name="Kim S."/>
            <person name="Choi T."/>
            <person name="Kim D."/>
            <person name="Ryu S."/>
            <person name="Kim W."/>
        </authorList>
    </citation>
    <scope>NUCLEOTIDE SEQUENCE [LARGE SCALE GENOMIC DNA]</scope>
    <source>
        <tissue evidence="1">Muscle</tissue>
    </source>
</reference>
<dbReference type="AlphaFoldDB" id="A0A5B7IPM5"/>
<protein>
    <submittedName>
        <fullName evidence="1">Uncharacterized protein</fullName>
    </submittedName>
</protein>
<accession>A0A5B7IPM5</accession>
<organism evidence="1 2">
    <name type="scientific">Portunus trituberculatus</name>
    <name type="common">Swimming crab</name>
    <name type="synonym">Neptunus trituberculatus</name>
    <dbReference type="NCBI Taxonomy" id="210409"/>
    <lineage>
        <taxon>Eukaryota</taxon>
        <taxon>Metazoa</taxon>
        <taxon>Ecdysozoa</taxon>
        <taxon>Arthropoda</taxon>
        <taxon>Crustacea</taxon>
        <taxon>Multicrustacea</taxon>
        <taxon>Malacostraca</taxon>
        <taxon>Eumalacostraca</taxon>
        <taxon>Eucarida</taxon>
        <taxon>Decapoda</taxon>
        <taxon>Pleocyemata</taxon>
        <taxon>Brachyura</taxon>
        <taxon>Eubrachyura</taxon>
        <taxon>Portunoidea</taxon>
        <taxon>Portunidae</taxon>
        <taxon>Portuninae</taxon>
        <taxon>Portunus</taxon>
    </lineage>
</organism>
<dbReference type="Proteomes" id="UP000324222">
    <property type="component" value="Unassembled WGS sequence"/>
</dbReference>
<evidence type="ECO:0000313" key="1">
    <source>
        <dbReference type="EMBL" id="MPC83517.1"/>
    </source>
</evidence>
<gene>
    <name evidence="1" type="ORF">E2C01_078229</name>
</gene>
<proteinExistence type="predicted"/>
<name>A0A5B7IPM5_PORTR</name>
<evidence type="ECO:0000313" key="2">
    <source>
        <dbReference type="Proteomes" id="UP000324222"/>
    </source>
</evidence>
<keyword evidence="2" id="KW-1185">Reference proteome</keyword>
<sequence>MRIIKSLQNTSISVNKRAFYYSEGRVLSVALTSRCLCGASQRDSCLDEIPASGRDAGDLFPFTRPSGPRREKEHAAVTRLVGVRVALWSTHYNGR</sequence>